<evidence type="ECO:0000256" key="2">
    <source>
        <dbReference type="ARBA" id="ARBA00022692"/>
    </source>
</evidence>
<evidence type="ECO:0000256" key="4">
    <source>
        <dbReference type="ARBA" id="ARBA00023136"/>
    </source>
</evidence>
<dbReference type="STRING" id="1173020.Cha6605_3219"/>
<keyword evidence="4 5" id="KW-0472">Membrane</keyword>
<dbReference type="GO" id="GO:0005886">
    <property type="term" value="C:plasma membrane"/>
    <property type="evidence" value="ECO:0007669"/>
    <property type="project" value="InterPro"/>
</dbReference>
<dbReference type="eggNOG" id="COG2911">
    <property type="taxonomic scope" value="Bacteria"/>
</dbReference>
<sequence length="2048" mass="220775">MKNEPQHQPTECQLTNNSSHSSRRWLKLFLKTGSAIGLVFFLLAIVAIGFGQWWAKDNLIPIVDRELTKSLKRPVNLGKLQDIWFNEIHIKNAKIPTNGSDLNQIVAPDVFISFNPFKLLLDRSLKLDVRLASPQIELAQNTQGNWLNIPPQEKQPPPPIKIEIGTIKVDDARVTIVPYSQVPQPITVSKINLQADVSDRQDRVTFNGGAQFQENGQVNFQGNSSIVNGATELAVKGKKLDAVAATRIFKIPEVTIVKGTVDGDLNLVVKPQKDLRISSNLLVNNGKVIINNVPKSLDEVNGFINVSERAVRLNNITTKYDRVAGVVSGDLNYSTGYNLSAKTAPVTLPDVIKSLDVKSPFPLAGTAVAQLQLTGKLDRPILAGKFNNTQLSQVDRVQIERVDGNFKVVDGRITLDAIAQPKLGGKVTAQGEIQLLKTPRTSFQVQGNNLPGDALSRLYGAKLPPQLKIGNTAVMGTIAGTGEAIFTNLSINAPQATYPVTTDLQITPQGKTIVRSATLSAAGGRVQATGEITPTNWRLNLQPQAVDTQQLAQLNGLKLSPNYSGKLDGNIQASGLNNDVNIDRIQANGKLNLQLPAGKLIADRIKLDRGRWQANVNSNALDLRQLAVNNIDSNNLARSTQVKSQLPPGIISGNFNLSGNNLKQITPENIQAQGQGRLKFKTGEIKAQNLTIANGNWQGLFTTNRLPLSALAPKVGGLLSGSAQLAGNLNSFAPESLRGVGKGEIVLPQGKVVGNNLQIDRGKWQGNLQASSLVLGSLAPEIPLKFKDAKLDGNFKVAGDIQQLKPENLNVTGSGNLSLVASNVLARRIELNDGKWRGDFELDRLKLGDVSNEIPAKFRSAKLSGNFIADGDLAKINLDRLQVAGDGKINLADGSIRATGLKLAGGNISSNLAIANFKLGNITPQLDSQLSAGKISGNFNISANVNKLAPTTIQASGSGKLKLANGGEINANNFQTNAGAWQSDLTVRRLQLGTVNRQLPAAVRVGLLSGSFKAAGNLKTPELEKIQASGNGRISNILGGNIQINNVAIDNGQWQGSTIANRLNIGEIVKFAPPNVAAAIGANSPPENRLAGQLSAQWQLSGNLQENNLANLLVSGQTKLTNFQIGALKFERNLTGNIQANPGQGVDIAFAGENDRLALALDRNLQPQSFDLKQQDITAKGNVDGKILGIDVQRLPITLLQPWIPKNAGIQQYRFGGNATGNLAIDLTNLQVTGKQIEIINPTFGAFQGERLAGDFSYANGQLALNRTEIQRGKYTYQLDASVSPGASTPTFQAKLQVPSGDLEDIRNLLQIFSTNDLFKPFPQRKYGTAADLNTKPEKLASRPYPLNDQLRRLSELRRWLNRDADRQADENLIPDLGNLQGEFSGEISLSNSPKTGLRSDFKIAGTKWQLESYRLDRILAQGNWRNGKLRLEPLDLTIDDSQISIAGDFGINNQNAKVNVKNFPVQALASLTELPVDINGAIDLSAQVSGNLANPRISGDVVLNDGVLNETKLKDVTGNFNYWDGRLNFTSDANFAKSPIVSQQDRIKITGSIPYQLPFALQAPASNDINIDLSLQNQGLQAIDVLSKQQLNWLDGQGKIALKIQGKMKPGGEGIETLTASGTANITTGRIQSVALPEPLTDVNADIIFDFDRVEVQKFTGKFNRGQVSIAGIIPISDSFSIEPSQQLGIQMNGVAVDVKEKYKGDVNGKLTILGTALSPVLTGDVQLSNGQVFLPETPNTTATILGIQPVIPEAPNPNATQLRNLRITLGDNLQITRAPLLNFLATGKIDIDGTIENPRPFGQVQLQKGSVNLFTTQFRLASGPQTADFFPTLGTDPVLNLHLVAKTLESASSPLAQRNSIARTITNGEIDRPADFYTTSLGSVQTVQVEARVAGLASQITQRLELTSTPARTQPEIVLLLGGAIAERLTSGGDIGLGVISLASSNILNTLQDRISDIFSLSDFRLFPTILTNSKANSNSTSTFGIAAEIGTEITPRVSASVFKILTNSESPYYSLRYRVNDQFLLRGSTNLFGENRAILEYEQRF</sequence>
<keyword evidence="8" id="KW-1185">Reference proteome</keyword>
<keyword evidence="3 5" id="KW-1133">Transmembrane helix</keyword>
<comment type="subcellular location">
    <subcellularLocation>
        <location evidence="1">Membrane</location>
        <topology evidence="1">Single-pass membrane protein</topology>
    </subcellularLocation>
</comment>
<evidence type="ECO:0000313" key="7">
    <source>
        <dbReference type="EMBL" id="AFY94229.1"/>
    </source>
</evidence>
<dbReference type="RefSeq" id="WP_015160368.1">
    <property type="nucleotide sequence ID" value="NC_019697.1"/>
</dbReference>
<evidence type="ECO:0000256" key="5">
    <source>
        <dbReference type="SAM" id="Phobius"/>
    </source>
</evidence>
<evidence type="ECO:0000259" key="6">
    <source>
        <dbReference type="Pfam" id="PF04357"/>
    </source>
</evidence>
<proteinExistence type="predicted"/>
<feature type="domain" description="Translocation and assembly module TamB C-terminal" evidence="6">
    <location>
        <begin position="1659"/>
        <end position="2048"/>
    </location>
</feature>
<dbReference type="Pfam" id="PF04357">
    <property type="entry name" value="TamB"/>
    <property type="match status" value="1"/>
</dbReference>
<name>K9UJ51_CHAP6</name>
<dbReference type="InterPro" id="IPR053022">
    <property type="entry name" value="Chloroplast_translocon_comp"/>
</dbReference>
<keyword evidence="2 5" id="KW-0812">Transmembrane</keyword>
<dbReference type="InterPro" id="IPR007452">
    <property type="entry name" value="TamB_C"/>
</dbReference>
<dbReference type="KEGG" id="cmp:Cha6605_3219"/>
<dbReference type="PANTHER" id="PTHR34457:SF3">
    <property type="entry name" value="PROTEIN TIC236, CHLOROPLASTIC"/>
    <property type="match status" value="1"/>
</dbReference>
<accession>K9UJ51</accession>
<feature type="transmembrane region" description="Helical" evidence="5">
    <location>
        <begin position="28"/>
        <end position="55"/>
    </location>
</feature>
<dbReference type="HOGENOM" id="CLU_001223_0_0_3"/>
<protein>
    <recommendedName>
        <fullName evidence="6">Translocation and assembly module TamB C-terminal domain-containing protein</fullName>
    </recommendedName>
</protein>
<dbReference type="PANTHER" id="PTHR34457">
    <property type="entry name" value="EMBRYO DEFECTIVE 2410"/>
    <property type="match status" value="1"/>
</dbReference>
<dbReference type="Proteomes" id="UP000010366">
    <property type="component" value="Chromosome"/>
</dbReference>
<organism evidence="7 8">
    <name type="scientific">Chamaesiphon minutus (strain ATCC 27169 / PCC 6605)</name>
    <dbReference type="NCBI Taxonomy" id="1173020"/>
    <lineage>
        <taxon>Bacteria</taxon>
        <taxon>Bacillati</taxon>
        <taxon>Cyanobacteriota</taxon>
        <taxon>Cyanophyceae</taxon>
        <taxon>Gomontiellales</taxon>
        <taxon>Chamaesiphonaceae</taxon>
        <taxon>Chamaesiphon</taxon>
    </lineage>
</organism>
<gene>
    <name evidence="7" type="ORF">Cha6605_3219</name>
</gene>
<dbReference type="OrthoDB" id="536281at2"/>
<dbReference type="eggNOG" id="COG2982">
    <property type="taxonomic scope" value="Bacteria"/>
</dbReference>
<evidence type="ECO:0000256" key="1">
    <source>
        <dbReference type="ARBA" id="ARBA00004167"/>
    </source>
</evidence>
<reference evidence="7 8" key="1">
    <citation type="submission" date="2012-05" db="EMBL/GenBank/DDBJ databases">
        <title>Finished chromosome of genome of Chamaesiphon sp. PCC 6605.</title>
        <authorList>
            <consortium name="US DOE Joint Genome Institute"/>
            <person name="Gugger M."/>
            <person name="Coursin T."/>
            <person name="Rippka R."/>
            <person name="Tandeau De Marsac N."/>
            <person name="Huntemann M."/>
            <person name="Wei C.-L."/>
            <person name="Han J."/>
            <person name="Detter J.C."/>
            <person name="Han C."/>
            <person name="Tapia R."/>
            <person name="Chen A."/>
            <person name="Kyrpides N."/>
            <person name="Mavromatis K."/>
            <person name="Markowitz V."/>
            <person name="Szeto E."/>
            <person name="Ivanova N."/>
            <person name="Pagani I."/>
            <person name="Pati A."/>
            <person name="Goodwin L."/>
            <person name="Nordberg H.P."/>
            <person name="Cantor M.N."/>
            <person name="Hua S.X."/>
            <person name="Woyke T."/>
            <person name="Kerfeld C.A."/>
        </authorList>
    </citation>
    <scope>NUCLEOTIDE SEQUENCE [LARGE SCALE GENOMIC DNA]</scope>
    <source>
        <strain evidence="8">ATCC 27169 / PCC 6605</strain>
    </source>
</reference>
<dbReference type="EMBL" id="CP003600">
    <property type="protein sequence ID" value="AFY94229.1"/>
    <property type="molecule type" value="Genomic_DNA"/>
</dbReference>
<dbReference type="GO" id="GO:0009306">
    <property type="term" value="P:protein secretion"/>
    <property type="evidence" value="ECO:0007669"/>
    <property type="project" value="InterPro"/>
</dbReference>
<evidence type="ECO:0000313" key="8">
    <source>
        <dbReference type="Proteomes" id="UP000010366"/>
    </source>
</evidence>
<evidence type="ECO:0000256" key="3">
    <source>
        <dbReference type="ARBA" id="ARBA00022989"/>
    </source>
</evidence>